<dbReference type="OrthoDB" id="9828233at2"/>
<dbReference type="EMBL" id="POUD01000230">
    <property type="protein sequence ID" value="PZG10237.1"/>
    <property type="molecule type" value="Genomic_DNA"/>
</dbReference>
<gene>
    <name evidence="1" type="ORF">C1J01_36500</name>
</gene>
<proteinExistence type="predicted"/>
<name>A0A2W2ELW1_9ACTN</name>
<keyword evidence="2" id="KW-1185">Reference proteome</keyword>
<dbReference type="AlphaFoldDB" id="A0A2W2ELW1"/>
<reference evidence="1 2" key="1">
    <citation type="submission" date="2018-01" db="EMBL/GenBank/DDBJ databases">
        <title>Draft genome sequence of Nonomuraea sp. KC333.</title>
        <authorList>
            <person name="Sahin N."/>
            <person name="Saygin H."/>
            <person name="Ay H."/>
        </authorList>
    </citation>
    <scope>NUCLEOTIDE SEQUENCE [LARGE SCALE GENOMIC DNA]</scope>
    <source>
        <strain evidence="1 2">KC333</strain>
    </source>
</reference>
<evidence type="ECO:0000313" key="1">
    <source>
        <dbReference type="EMBL" id="PZG10237.1"/>
    </source>
</evidence>
<protein>
    <submittedName>
        <fullName evidence="1">Uncharacterized protein</fullName>
    </submittedName>
</protein>
<organism evidence="1 2">
    <name type="scientific">Nonomuraea aridisoli</name>
    <dbReference type="NCBI Taxonomy" id="2070368"/>
    <lineage>
        <taxon>Bacteria</taxon>
        <taxon>Bacillati</taxon>
        <taxon>Actinomycetota</taxon>
        <taxon>Actinomycetes</taxon>
        <taxon>Streptosporangiales</taxon>
        <taxon>Streptosporangiaceae</taxon>
        <taxon>Nonomuraea</taxon>
    </lineage>
</organism>
<dbReference type="Proteomes" id="UP000249304">
    <property type="component" value="Unassembled WGS sequence"/>
</dbReference>
<accession>A0A2W2ELW1</accession>
<dbReference type="RefSeq" id="WP_111183543.1">
    <property type="nucleotide sequence ID" value="NZ_POUD01000230.1"/>
</dbReference>
<evidence type="ECO:0000313" key="2">
    <source>
        <dbReference type="Proteomes" id="UP000249304"/>
    </source>
</evidence>
<comment type="caution">
    <text evidence="1">The sequence shown here is derived from an EMBL/GenBank/DDBJ whole genome shotgun (WGS) entry which is preliminary data.</text>
</comment>
<sequence length="174" mass="19214">MENGTVLAVLSAAERGEVLLALLEAHPELAREAEELGRRMLGSGDWTAVAKDVSDALRGLRLSDLAERAGPQWGGYVDLRVAAWELVDEVIRPYREDLARRLRVGARHAALEIGLGLLAGLYACREDRTSEPALVQAGMPDVIDFQADRLRRTLKEHRLELPGGWLGEHCAKWS</sequence>